<sequence length="107" mass="11926">MVSLSITCVRLVPKPNPRQYVAIPYTHLTLAPPRLPREGDGTHWCHLKPDTTETSTAPTPQTPPPIHSPHPPDPPPLLDCYPHHRRALKSTSLSASNTHTSNHKHFK</sequence>
<feature type="region of interest" description="Disordered" evidence="1">
    <location>
        <begin position="32"/>
        <end position="107"/>
    </location>
</feature>
<evidence type="ECO:0000313" key="3">
    <source>
        <dbReference type="Proteomes" id="UP001286313"/>
    </source>
</evidence>
<dbReference type="EMBL" id="JAWQEG010003273">
    <property type="protein sequence ID" value="KAK3867120.1"/>
    <property type="molecule type" value="Genomic_DNA"/>
</dbReference>
<feature type="compositionally biased region" description="Basic and acidic residues" evidence="1">
    <location>
        <begin position="35"/>
        <end position="51"/>
    </location>
</feature>
<keyword evidence="3" id="KW-1185">Reference proteome</keyword>
<name>A0AAE1F461_PETCI</name>
<dbReference type="AlphaFoldDB" id="A0AAE1F461"/>
<evidence type="ECO:0000256" key="1">
    <source>
        <dbReference type="SAM" id="MobiDB-lite"/>
    </source>
</evidence>
<feature type="compositionally biased region" description="Pro residues" evidence="1">
    <location>
        <begin position="60"/>
        <end position="77"/>
    </location>
</feature>
<protein>
    <submittedName>
        <fullName evidence="2">Uncharacterized protein</fullName>
    </submittedName>
</protein>
<reference evidence="2" key="1">
    <citation type="submission" date="2023-10" db="EMBL/GenBank/DDBJ databases">
        <title>Genome assemblies of two species of porcelain crab, Petrolisthes cinctipes and Petrolisthes manimaculis (Anomura: Porcellanidae).</title>
        <authorList>
            <person name="Angst P."/>
        </authorList>
    </citation>
    <scope>NUCLEOTIDE SEQUENCE</scope>
    <source>
        <strain evidence="2">PB745_01</strain>
        <tissue evidence="2">Gill</tissue>
    </source>
</reference>
<comment type="caution">
    <text evidence="2">The sequence shown here is derived from an EMBL/GenBank/DDBJ whole genome shotgun (WGS) entry which is preliminary data.</text>
</comment>
<gene>
    <name evidence="2" type="ORF">Pcinc_027391</name>
</gene>
<accession>A0AAE1F461</accession>
<proteinExistence type="predicted"/>
<dbReference type="Proteomes" id="UP001286313">
    <property type="component" value="Unassembled WGS sequence"/>
</dbReference>
<feature type="compositionally biased region" description="Polar residues" evidence="1">
    <location>
        <begin position="89"/>
        <end position="100"/>
    </location>
</feature>
<organism evidence="2 3">
    <name type="scientific">Petrolisthes cinctipes</name>
    <name type="common">Flat porcelain crab</name>
    <dbReference type="NCBI Taxonomy" id="88211"/>
    <lineage>
        <taxon>Eukaryota</taxon>
        <taxon>Metazoa</taxon>
        <taxon>Ecdysozoa</taxon>
        <taxon>Arthropoda</taxon>
        <taxon>Crustacea</taxon>
        <taxon>Multicrustacea</taxon>
        <taxon>Malacostraca</taxon>
        <taxon>Eumalacostraca</taxon>
        <taxon>Eucarida</taxon>
        <taxon>Decapoda</taxon>
        <taxon>Pleocyemata</taxon>
        <taxon>Anomura</taxon>
        <taxon>Galatheoidea</taxon>
        <taxon>Porcellanidae</taxon>
        <taxon>Petrolisthes</taxon>
    </lineage>
</organism>
<evidence type="ECO:0000313" key="2">
    <source>
        <dbReference type="EMBL" id="KAK3867120.1"/>
    </source>
</evidence>